<evidence type="ECO:0000256" key="3">
    <source>
        <dbReference type="ARBA" id="ARBA00022679"/>
    </source>
</evidence>
<evidence type="ECO:0000256" key="1">
    <source>
        <dbReference type="ARBA" id="ARBA00011975"/>
    </source>
</evidence>
<dbReference type="InterPro" id="IPR029063">
    <property type="entry name" value="SAM-dependent_MTases_sf"/>
</dbReference>
<keyword evidence="2" id="KW-0489">Methyltransferase</keyword>
<dbReference type="SUPFAM" id="SSF53335">
    <property type="entry name" value="S-adenosyl-L-methionine-dependent methyltransferases"/>
    <property type="match status" value="1"/>
</dbReference>
<evidence type="ECO:0000313" key="6">
    <source>
        <dbReference type="RefSeq" id="XP_052121745.1"/>
    </source>
</evidence>
<keyword evidence="4" id="KW-0949">S-adenosyl-L-methionine</keyword>
<dbReference type="PANTHER" id="PTHR23068:SF25">
    <property type="entry name" value="DNA (CYTOSINE-5)-METHYLTRANSFERASE DRM2"/>
    <property type="match status" value="1"/>
</dbReference>
<dbReference type="OrthoDB" id="641149at2759"/>
<evidence type="ECO:0000256" key="2">
    <source>
        <dbReference type="ARBA" id="ARBA00022603"/>
    </source>
</evidence>
<organism evidence="5 6">
    <name type="scientific">Frankliniella occidentalis</name>
    <name type="common">Western flower thrips</name>
    <name type="synonym">Euthrips occidentalis</name>
    <dbReference type="NCBI Taxonomy" id="133901"/>
    <lineage>
        <taxon>Eukaryota</taxon>
        <taxon>Metazoa</taxon>
        <taxon>Ecdysozoa</taxon>
        <taxon>Arthropoda</taxon>
        <taxon>Hexapoda</taxon>
        <taxon>Insecta</taxon>
        <taxon>Pterygota</taxon>
        <taxon>Neoptera</taxon>
        <taxon>Paraneoptera</taxon>
        <taxon>Thysanoptera</taxon>
        <taxon>Terebrantia</taxon>
        <taxon>Thripoidea</taxon>
        <taxon>Thripidae</taxon>
        <taxon>Frankliniella</taxon>
    </lineage>
</organism>
<proteinExistence type="predicted"/>
<accession>A0A9C6WX80</accession>
<sequence length="367" mass="40889">MPRYKHRGVRRYLTKAPKCKRHYGKNKVIRHVQGASCAVRDMAVADIASGENTIEGTHEQGSQGLFGQSDRLTGGVPAYEPFSGFESKVSLPGRKCRPIIVLSLYDGISSGLVALNKLGIPVLRYFSSEICPNALRVQSLRHPNVIRLGDVRQVTPEVLDRLGNIDLLLAASPCADLSRVNPRRAGLRGGTGVLYFEFIRILKYLQNKYKKQNHTVRWLFENTCHLDSSTLQQLTSDMGVPSKRCSSAFLPVTRKRFFWGNISGLEHETVVQKTRLTLQDCIDANKTAIISRARTLTSNRSGNFAVEYSGEREVLSPTDYERLQGLDPHYTDANLSITARISLLAKGWCIPIITDILSSLIPIFSDS</sequence>
<dbReference type="PANTHER" id="PTHR23068">
    <property type="entry name" value="DNA CYTOSINE-5- -METHYLTRANSFERASE 3-RELATED"/>
    <property type="match status" value="1"/>
</dbReference>
<protein>
    <recommendedName>
        <fullName evidence="1">DNA (cytosine-5-)-methyltransferase</fullName>
        <ecNumber evidence="1">2.1.1.37</ecNumber>
    </recommendedName>
</protein>
<keyword evidence="3" id="KW-0808">Transferase</keyword>
<evidence type="ECO:0000313" key="5">
    <source>
        <dbReference type="Proteomes" id="UP000504606"/>
    </source>
</evidence>
<dbReference type="KEGG" id="foc:127749085"/>
<dbReference type="Pfam" id="PF00145">
    <property type="entry name" value="DNA_methylase"/>
    <property type="match status" value="1"/>
</dbReference>
<dbReference type="Gene3D" id="3.40.50.150">
    <property type="entry name" value="Vaccinia Virus protein VP39"/>
    <property type="match status" value="1"/>
</dbReference>
<keyword evidence="5" id="KW-1185">Reference proteome</keyword>
<dbReference type="Proteomes" id="UP000504606">
    <property type="component" value="Unplaced"/>
</dbReference>
<dbReference type="GO" id="GO:0005634">
    <property type="term" value="C:nucleus"/>
    <property type="evidence" value="ECO:0007669"/>
    <property type="project" value="TreeGrafter"/>
</dbReference>
<dbReference type="GeneID" id="127749085"/>
<gene>
    <name evidence="6" type="primary">LOC127749085</name>
</gene>
<dbReference type="AlphaFoldDB" id="A0A9C6WX80"/>
<dbReference type="RefSeq" id="XP_052121745.1">
    <property type="nucleotide sequence ID" value="XM_052265785.1"/>
</dbReference>
<evidence type="ECO:0000256" key="4">
    <source>
        <dbReference type="ARBA" id="ARBA00022691"/>
    </source>
</evidence>
<dbReference type="EC" id="2.1.1.37" evidence="1"/>
<reference evidence="6" key="1">
    <citation type="submission" date="2025-08" db="UniProtKB">
        <authorList>
            <consortium name="RefSeq"/>
        </authorList>
    </citation>
    <scope>IDENTIFICATION</scope>
    <source>
        <tissue evidence="6">Whole organism</tissue>
    </source>
</reference>
<dbReference type="InterPro" id="IPR001525">
    <property type="entry name" value="C5_MeTfrase"/>
</dbReference>
<dbReference type="GO" id="GO:0003886">
    <property type="term" value="F:DNA (cytosine-5-)-methyltransferase activity"/>
    <property type="evidence" value="ECO:0007669"/>
    <property type="project" value="UniProtKB-EC"/>
</dbReference>
<dbReference type="InterPro" id="IPR050390">
    <property type="entry name" value="C5-Methyltransferase"/>
</dbReference>
<name>A0A9C6WX80_FRAOC</name>
<dbReference type="GO" id="GO:0032259">
    <property type="term" value="P:methylation"/>
    <property type="evidence" value="ECO:0007669"/>
    <property type="project" value="UniProtKB-KW"/>
</dbReference>